<dbReference type="Pfam" id="PF00271">
    <property type="entry name" value="Helicase_C"/>
    <property type="match status" value="1"/>
</dbReference>
<organism evidence="2 3">
    <name type="scientific">Undibacterium aquatile</name>
    <dbReference type="NCBI Taxonomy" id="1537398"/>
    <lineage>
        <taxon>Bacteria</taxon>
        <taxon>Pseudomonadati</taxon>
        <taxon>Pseudomonadota</taxon>
        <taxon>Betaproteobacteria</taxon>
        <taxon>Burkholderiales</taxon>
        <taxon>Oxalobacteraceae</taxon>
        <taxon>Undibacterium</taxon>
    </lineage>
</organism>
<dbReference type="EMBL" id="JACOFT010000001">
    <property type="protein sequence ID" value="MBC3810102.1"/>
    <property type="molecule type" value="Genomic_DNA"/>
</dbReference>
<dbReference type="InterPro" id="IPR003450">
    <property type="entry name" value="Replication_origin-bd"/>
</dbReference>
<evidence type="ECO:0000313" key="2">
    <source>
        <dbReference type="EMBL" id="MBC3810102.1"/>
    </source>
</evidence>
<evidence type="ECO:0000259" key="1">
    <source>
        <dbReference type="PROSITE" id="PS51194"/>
    </source>
</evidence>
<dbReference type="InterPro" id="IPR027417">
    <property type="entry name" value="P-loop_NTPase"/>
</dbReference>
<protein>
    <recommendedName>
        <fullName evidence="1">Helicase C-terminal domain-containing protein</fullName>
    </recommendedName>
</protein>
<dbReference type="Proteomes" id="UP000637632">
    <property type="component" value="Unassembled WGS sequence"/>
</dbReference>
<reference evidence="2 3" key="1">
    <citation type="submission" date="2020-08" db="EMBL/GenBank/DDBJ databases">
        <title>Novel species isolated from subtropical streams in China.</title>
        <authorList>
            <person name="Lu H."/>
        </authorList>
    </citation>
    <scope>NUCLEOTIDE SEQUENCE [LARGE SCALE GENOMIC DNA]</scope>
    <source>
        <strain evidence="2 3">CCTCC AB 2015119</strain>
    </source>
</reference>
<dbReference type="PROSITE" id="PS51194">
    <property type="entry name" value="HELICASE_CTER"/>
    <property type="match status" value="1"/>
</dbReference>
<evidence type="ECO:0000313" key="3">
    <source>
        <dbReference type="Proteomes" id="UP000637632"/>
    </source>
</evidence>
<dbReference type="SUPFAM" id="SSF52540">
    <property type="entry name" value="P-loop containing nucleoside triphosphate hydrolases"/>
    <property type="match status" value="1"/>
</dbReference>
<sequence length="695" mass="79406">MPPTEAKRLEYGGNILDDSVIRLESTFLPNDLKPFYAHLKQKDIILLKSPKGTGKTQWLKAYLKPGPFPRKRSVLQIGHRKSLERSLSNELILTCYSDDKQPAIRYAVTVDSLELVTSTYDVLVIDEIEQVLRHLCGDTVRERRASIFSIFVNLIQNAKQVICCDADLTGELTSHLIAKLRSNFEQDNVALIINEPKANRHIDVYEDKYHLIADLIVDVSDGKRVYVPVGRLDLAEKLEKLLRYCRMPSGEKLRVLSLNGETSQSELAKNFFASPSVEAKKYDVLIATSTLSTGVSINCKHFDAVYGIFDSRPYTFQDCDQAISRVRRCGSVKVWIHKGQGRKYQSLEQAKQGPIAKEIVTRKYWLGEQAALNEAEVLAVDVLSRIDFYEDEWSFDRKNKFIEMKQTDGWFVTEIKQQTSLTKAGKELMRISVDPSGDAKYRRILEADNLEVEDFETISHKNEKSAEEKLAIDKYWIAQFYGLNSVVELTLAQVRDYKENNFREKAKALRLLCKSHDEAIFADSVERRNEDMLFTDFQHRTKRRDLLLGIQEASGIDPIDIMTRANRYAQITSKRVKDLQGIDGNSRQGRAVKAEFKAAMAGIECLVSQEQIDRVAEYVSQHLEVINLFLDSKFKKPTSPEAKTKVFNKTMGELGVTIQKRTKTINKVQHIEYVVDFSMIAEMAAKKDMAKILRN</sequence>
<dbReference type="Pfam" id="PF02399">
    <property type="entry name" value="Herpes_ori_bp"/>
    <property type="match status" value="1"/>
</dbReference>
<proteinExistence type="predicted"/>
<accession>A0ABR6XBH5</accession>
<dbReference type="RefSeq" id="WP_190476857.1">
    <property type="nucleotide sequence ID" value="NZ_JACOFT010000001.1"/>
</dbReference>
<feature type="domain" description="Helicase C-terminal" evidence="1">
    <location>
        <begin position="211"/>
        <end position="367"/>
    </location>
</feature>
<dbReference type="InterPro" id="IPR049996">
    <property type="entry name" value="Slr7037-like"/>
</dbReference>
<comment type="caution">
    <text evidence="2">The sequence shown here is derived from an EMBL/GenBank/DDBJ whole genome shotgun (WGS) entry which is preliminary data.</text>
</comment>
<dbReference type="SMART" id="SM00490">
    <property type="entry name" value="HELICc"/>
    <property type="match status" value="1"/>
</dbReference>
<dbReference type="Gene3D" id="3.40.50.300">
    <property type="entry name" value="P-loop containing nucleotide triphosphate hydrolases"/>
    <property type="match status" value="1"/>
</dbReference>
<gene>
    <name evidence="2" type="ORF">H8K26_01495</name>
</gene>
<dbReference type="InterPro" id="IPR001650">
    <property type="entry name" value="Helicase_C-like"/>
</dbReference>
<dbReference type="NCBIfam" id="NF042913">
    <property type="entry name" value="CyRepA1"/>
    <property type="match status" value="1"/>
</dbReference>
<keyword evidence="3" id="KW-1185">Reference proteome</keyword>
<name>A0ABR6XBH5_9BURK</name>